<keyword evidence="1" id="KW-0808">Transferase</keyword>
<dbReference type="OMA" id="LRMICND"/>
<dbReference type="EMBL" id="KK116493">
    <property type="protein sequence ID" value="KFM67909.1"/>
    <property type="molecule type" value="Genomic_DNA"/>
</dbReference>
<dbReference type="Proteomes" id="UP000054359">
    <property type="component" value="Unassembled WGS sequence"/>
</dbReference>
<accession>A0A087TS20</accession>
<dbReference type="OrthoDB" id="6432094at2759"/>
<feature type="non-terminal residue" evidence="1">
    <location>
        <position position="107"/>
    </location>
</feature>
<name>A0A087TS20_STEMI</name>
<organism evidence="1 2">
    <name type="scientific">Stegodyphus mimosarum</name>
    <name type="common">African social velvet spider</name>
    <dbReference type="NCBI Taxonomy" id="407821"/>
    <lineage>
        <taxon>Eukaryota</taxon>
        <taxon>Metazoa</taxon>
        <taxon>Ecdysozoa</taxon>
        <taxon>Arthropoda</taxon>
        <taxon>Chelicerata</taxon>
        <taxon>Arachnida</taxon>
        <taxon>Araneae</taxon>
        <taxon>Araneomorphae</taxon>
        <taxon>Entelegynae</taxon>
        <taxon>Eresoidea</taxon>
        <taxon>Eresidae</taxon>
        <taxon>Stegodyphus</taxon>
    </lineage>
</organism>
<keyword evidence="1" id="KW-0695">RNA-directed DNA polymerase</keyword>
<gene>
    <name evidence="1" type="ORF">X975_20810</name>
</gene>
<protein>
    <submittedName>
        <fullName evidence="1">Putative RNA-directed DNA polymerase from transposon X-element</fullName>
    </submittedName>
</protein>
<dbReference type="GO" id="GO:0003964">
    <property type="term" value="F:RNA-directed DNA polymerase activity"/>
    <property type="evidence" value="ECO:0007669"/>
    <property type="project" value="UniProtKB-KW"/>
</dbReference>
<proteinExistence type="predicted"/>
<sequence length="107" mass="12758">MARNSVLSIDNKLLIYKTMLRPILSYACPVWTYSCKSLRRQLQAAQNGILRMICNDPWYIRNSQIRKELRIEDLCDFYCRLSRALYDKQELLDNPVVVNYCYDTRDP</sequence>
<evidence type="ECO:0000313" key="1">
    <source>
        <dbReference type="EMBL" id="KFM67909.1"/>
    </source>
</evidence>
<keyword evidence="1" id="KW-0548">Nucleotidyltransferase</keyword>
<evidence type="ECO:0000313" key="2">
    <source>
        <dbReference type="Proteomes" id="UP000054359"/>
    </source>
</evidence>
<dbReference type="PROSITE" id="PS51257">
    <property type="entry name" value="PROKAR_LIPOPROTEIN"/>
    <property type="match status" value="1"/>
</dbReference>
<dbReference type="AlphaFoldDB" id="A0A087TS20"/>
<keyword evidence="2" id="KW-1185">Reference proteome</keyword>
<reference evidence="1 2" key="1">
    <citation type="submission" date="2013-11" db="EMBL/GenBank/DDBJ databases">
        <title>Genome sequencing of Stegodyphus mimosarum.</title>
        <authorList>
            <person name="Bechsgaard J."/>
        </authorList>
    </citation>
    <scope>NUCLEOTIDE SEQUENCE [LARGE SCALE GENOMIC DNA]</scope>
</reference>